<dbReference type="AlphaFoldDB" id="A0AAV7ISE7"/>
<evidence type="ECO:0000313" key="1">
    <source>
        <dbReference type="EMBL" id="KAH0557256.1"/>
    </source>
</evidence>
<gene>
    <name evidence="1" type="ORF">KQX54_002387</name>
</gene>
<proteinExistence type="predicted"/>
<keyword evidence="2" id="KW-1185">Reference proteome</keyword>
<evidence type="ECO:0000313" key="2">
    <source>
        <dbReference type="Proteomes" id="UP000826195"/>
    </source>
</evidence>
<reference evidence="1 2" key="1">
    <citation type="journal article" date="2021" name="J. Hered.">
        <title>A chromosome-level genome assembly of the parasitoid wasp, Cotesia glomerata (Hymenoptera: Braconidae).</title>
        <authorList>
            <person name="Pinto B.J."/>
            <person name="Weis J.J."/>
            <person name="Gamble T."/>
            <person name="Ode P.J."/>
            <person name="Paul R."/>
            <person name="Zaspel J.M."/>
        </authorList>
    </citation>
    <scope>NUCLEOTIDE SEQUENCE [LARGE SCALE GENOMIC DNA]</scope>
    <source>
        <strain evidence="1">CgM1</strain>
    </source>
</reference>
<dbReference type="EMBL" id="JAHXZJ010000747">
    <property type="protein sequence ID" value="KAH0557256.1"/>
    <property type="molecule type" value="Genomic_DNA"/>
</dbReference>
<name>A0AAV7ISE7_COTGL</name>
<dbReference type="Proteomes" id="UP000826195">
    <property type="component" value="Unassembled WGS sequence"/>
</dbReference>
<sequence>MGALVGEMGVKKDRLSIGQKMTPQALNRKLTSKIVKDSHVGPMVEFTGRKNANVTYWVYLSTCRGKDSTIGVKSTHVCSPKTRDQLSLARTNLRREEKKRRPSTNVPKVFCPCSTLLQELFSPLFGLFFEPPLGPFSSN</sequence>
<accession>A0AAV7ISE7</accession>
<protein>
    <submittedName>
        <fullName evidence="1">Uncharacterized protein</fullName>
    </submittedName>
</protein>
<organism evidence="1 2">
    <name type="scientific">Cotesia glomerata</name>
    <name type="common">Lepidopteran parasitic wasp</name>
    <name type="synonym">Apanteles glomeratus</name>
    <dbReference type="NCBI Taxonomy" id="32391"/>
    <lineage>
        <taxon>Eukaryota</taxon>
        <taxon>Metazoa</taxon>
        <taxon>Ecdysozoa</taxon>
        <taxon>Arthropoda</taxon>
        <taxon>Hexapoda</taxon>
        <taxon>Insecta</taxon>
        <taxon>Pterygota</taxon>
        <taxon>Neoptera</taxon>
        <taxon>Endopterygota</taxon>
        <taxon>Hymenoptera</taxon>
        <taxon>Apocrita</taxon>
        <taxon>Ichneumonoidea</taxon>
        <taxon>Braconidae</taxon>
        <taxon>Microgastrinae</taxon>
        <taxon>Cotesia</taxon>
    </lineage>
</organism>
<comment type="caution">
    <text evidence="1">The sequence shown here is derived from an EMBL/GenBank/DDBJ whole genome shotgun (WGS) entry which is preliminary data.</text>
</comment>